<dbReference type="EMBL" id="AP012057">
    <property type="protein sequence ID" value="BAN00696.1"/>
    <property type="molecule type" value="Genomic_DNA"/>
</dbReference>
<dbReference type="Gene3D" id="3.10.180.10">
    <property type="entry name" value="2,3-Dihydroxybiphenyl 1,2-Dioxygenase, domain 1"/>
    <property type="match status" value="1"/>
</dbReference>
<dbReference type="AlphaFoldDB" id="A0A6C7E9H0"/>
<proteinExistence type="predicted"/>
<dbReference type="InterPro" id="IPR029068">
    <property type="entry name" value="Glyas_Bleomycin-R_OHBP_Dase"/>
</dbReference>
<evidence type="ECO:0000313" key="1">
    <source>
        <dbReference type="EMBL" id="BAN00696.1"/>
    </source>
</evidence>
<dbReference type="Proteomes" id="UP000011863">
    <property type="component" value="Chromosome"/>
</dbReference>
<organism evidence="1 2">
    <name type="scientific">Ilumatobacter coccineus (strain NBRC 103263 / KCTC 29153 / YM16-304)</name>
    <dbReference type="NCBI Taxonomy" id="1313172"/>
    <lineage>
        <taxon>Bacteria</taxon>
        <taxon>Bacillati</taxon>
        <taxon>Actinomycetota</taxon>
        <taxon>Acidimicrobiia</taxon>
        <taxon>Acidimicrobiales</taxon>
        <taxon>Ilumatobacteraceae</taxon>
        <taxon>Ilumatobacter</taxon>
    </lineage>
</organism>
<evidence type="ECO:0008006" key="3">
    <source>
        <dbReference type="Google" id="ProtNLM"/>
    </source>
</evidence>
<dbReference type="KEGG" id="aym:YM304_03820"/>
<gene>
    <name evidence="1" type="ORF">YM304_03820</name>
</gene>
<accession>A0A6C7E9H0</accession>
<evidence type="ECO:0000313" key="2">
    <source>
        <dbReference type="Proteomes" id="UP000011863"/>
    </source>
</evidence>
<name>A0A6C7E9H0_ILUCY</name>
<dbReference type="RefSeq" id="WP_015439944.1">
    <property type="nucleotide sequence ID" value="NC_020520.1"/>
</dbReference>
<keyword evidence="2" id="KW-1185">Reference proteome</keyword>
<sequence length="140" mass="15047">MEQQPKLVGLELIVRRIDSVIDVFTESFGWEVAYDGPARDARGRAVVFDAGDVAITLLQPDEDGDDILADRTPRLSQLVVGGADPNGIVDRLTELGIPTHGAEPGRRFVPPEAVEGLLGFETALMIQEVVDDPSSPAVVE</sequence>
<dbReference type="SUPFAM" id="SSF54593">
    <property type="entry name" value="Glyoxalase/Bleomycin resistance protein/Dihydroxybiphenyl dioxygenase"/>
    <property type="match status" value="1"/>
</dbReference>
<reference evidence="1 2" key="1">
    <citation type="journal article" date="2013" name="Int. J. Syst. Evol. Microbiol.">
        <title>Ilumatobacter nonamiense sp. nov. and Ilumatobacter coccineum sp. nov., isolated from seashore sand.</title>
        <authorList>
            <person name="Matsumoto A."/>
            <person name="Kasai H."/>
            <person name="Matsuo Y."/>
            <person name="Shizuri Y."/>
            <person name="Ichikawa N."/>
            <person name="Fujita N."/>
            <person name="Omura S."/>
            <person name="Takahashi Y."/>
        </authorList>
    </citation>
    <scope>NUCLEOTIDE SEQUENCE [LARGE SCALE GENOMIC DNA]</scope>
    <source>
        <strain evidence="2">NBRC 103263 / KCTC 29153 / YM16-304</strain>
    </source>
</reference>
<protein>
    <recommendedName>
        <fullName evidence="3">VOC domain-containing protein</fullName>
    </recommendedName>
</protein>